<proteinExistence type="predicted"/>
<feature type="region of interest" description="Disordered" evidence="1">
    <location>
        <begin position="81"/>
        <end position="110"/>
    </location>
</feature>
<gene>
    <name evidence="2" type="ORF">PLEPLA_LOCUS26753</name>
</gene>
<evidence type="ECO:0000313" key="2">
    <source>
        <dbReference type="EMBL" id="CAB1438893.1"/>
    </source>
</evidence>
<dbReference type="AlphaFoldDB" id="A0A9N7UVB3"/>
<sequence length="172" mass="19425">MEGMRKKAGMEGTARHGAGECRSDSRKWKMDRLDDEQLTADGMEMVSEHIQSLDLGSWLKTHCNQGAVECGERQTYFNAHLEKPDRSTARRTADTGRDPSLEQEAERHRERKTYCRRDEIPEIPIQRTGGIRTSAQALKRSAMGQEPFLILAAWPAREDLDLGSLSATYNSS</sequence>
<evidence type="ECO:0000256" key="1">
    <source>
        <dbReference type="SAM" id="MobiDB-lite"/>
    </source>
</evidence>
<keyword evidence="3" id="KW-1185">Reference proteome</keyword>
<dbReference type="Proteomes" id="UP001153269">
    <property type="component" value="Unassembled WGS sequence"/>
</dbReference>
<dbReference type="EMBL" id="CADEAL010002223">
    <property type="protein sequence ID" value="CAB1438893.1"/>
    <property type="molecule type" value="Genomic_DNA"/>
</dbReference>
<organism evidence="2 3">
    <name type="scientific">Pleuronectes platessa</name>
    <name type="common">European plaice</name>
    <dbReference type="NCBI Taxonomy" id="8262"/>
    <lineage>
        <taxon>Eukaryota</taxon>
        <taxon>Metazoa</taxon>
        <taxon>Chordata</taxon>
        <taxon>Craniata</taxon>
        <taxon>Vertebrata</taxon>
        <taxon>Euteleostomi</taxon>
        <taxon>Actinopterygii</taxon>
        <taxon>Neopterygii</taxon>
        <taxon>Teleostei</taxon>
        <taxon>Neoteleostei</taxon>
        <taxon>Acanthomorphata</taxon>
        <taxon>Carangaria</taxon>
        <taxon>Pleuronectiformes</taxon>
        <taxon>Pleuronectoidei</taxon>
        <taxon>Pleuronectidae</taxon>
        <taxon>Pleuronectes</taxon>
    </lineage>
</organism>
<feature type="region of interest" description="Disordered" evidence="1">
    <location>
        <begin position="1"/>
        <end position="28"/>
    </location>
</feature>
<comment type="caution">
    <text evidence="2">The sequence shown here is derived from an EMBL/GenBank/DDBJ whole genome shotgun (WGS) entry which is preliminary data.</text>
</comment>
<evidence type="ECO:0000313" key="3">
    <source>
        <dbReference type="Proteomes" id="UP001153269"/>
    </source>
</evidence>
<protein>
    <submittedName>
        <fullName evidence="2">Uncharacterized protein</fullName>
    </submittedName>
</protein>
<name>A0A9N7UVB3_PLEPL</name>
<reference evidence="2" key="1">
    <citation type="submission" date="2020-03" db="EMBL/GenBank/DDBJ databases">
        <authorList>
            <person name="Weist P."/>
        </authorList>
    </citation>
    <scope>NUCLEOTIDE SEQUENCE</scope>
</reference>
<accession>A0A9N7UVB3</accession>